<reference evidence="1" key="1">
    <citation type="submission" date="2024-06" db="EMBL/GenBank/DDBJ databases">
        <authorList>
            <person name="Lu L."/>
            <person name="Wei N."/>
            <person name="Zhang R."/>
        </authorList>
    </citation>
    <scope>NUCLEOTIDE SEQUENCE</scope>
</reference>
<accession>A0AAU7VHV8</accession>
<dbReference type="EMBL" id="PP882867">
    <property type="protein sequence ID" value="XBW75360.1"/>
    <property type="molecule type" value="Genomic_DNA"/>
</dbReference>
<evidence type="ECO:0000313" key="1">
    <source>
        <dbReference type="EMBL" id="XBW75360.1"/>
    </source>
</evidence>
<sequence>MARKRKTPFKTREEWLVAFTKRARVEFKKHGYEIPENVRMAVGFTSTGARGKRIGECWTDEASEDGAFEIFIDPKLGDPSRVADVLTHELIHATVGIEAGHKKPFVDCMNAVGLVGKPTATVAGVDWHKWADPILSDLGPLPHAAIKPGNGKKKQTTRMIKCECVNCGFTFRTSAKWLENGEDLRCPDTYCRGMLAIG</sequence>
<organism evidence="1">
    <name type="scientific">Dinoroseobacter phage vB_DshS_R26L</name>
    <dbReference type="NCBI Taxonomy" id="3161158"/>
    <lineage>
        <taxon>Viruses</taxon>
        <taxon>Duplodnaviria</taxon>
        <taxon>Heunggongvirae</taxon>
        <taxon>Uroviricota</taxon>
        <taxon>Caudoviricetes</taxon>
        <taxon>Nanhaivirus</taxon>
    </lineage>
</organism>
<proteinExistence type="predicted"/>
<protein>
    <submittedName>
        <fullName evidence="1">Transcription elongation protein</fullName>
    </submittedName>
</protein>
<gene>
    <name evidence="1" type="ORF">vBDshSR26L_45</name>
</gene>
<name>A0AAU7VHV8_9CAUD</name>